<dbReference type="InterPro" id="IPR000297">
    <property type="entry name" value="PPIase_PpiC"/>
</dbReference>
<dbReference type="InterPro" id="IPR050245">
    <property type="entry name" value="PrsA_foldase"/>
</dbReference>
<evidence type="ECO:0000259" key="3">
    <source>
        <dbReference type="PROSITE" id="PS50198"/>
    </source>
</evidence>
<accession>A0A923GBV7</accession>
<keyword evidence="2" id="KW-0697">Rotamase</keyword>
<proteinExistence type="inferred from homology"/>
<name>A0A923GBV7_9PSED</name>
<comment type="caution">
    <text evidence="4">The sequence shown here is derived from an EMBL/GenBank/DDBJ whole genome shotgun (WGS) entry which is preliminary data.</text>
</comment>
<organism evidence="4">
    <name type="scientific">Pseudomonas peradeniyensis</name>
    <dbReference type="NCBI Taxonomy" id="2745488"/>
    <lineage>
        <taxon>Bacteria</taxon>
        <taxon>Pseudomonadati</taxon>
        <taxon>Pseudomonadota</taxon>
        <taxon>Gammaproteobacteria</taxon>
        <taxon>Pseudomonadales</taxon>
        <taxon>Pseudomonadaceae</taxon>
        <taxon>Pseudomonas</taxon>
    </lineage>
</organism>
<dbReference type="SUPFAM" id="SSF54534">
    <property type="entry name" value="FKBP-like"/>
    <property type="match status" value="1"/>
</dbReference>
<gene>
    <name evidence="4" type="ORF">HU751_19710</name>
</gene>
<dbReference type="PROSITE" id="PS50198">
    <property type="entry name" value="PPIC_PPIASE_2"/>
    <property type="match status" value="1"/>
</dbReference>
<dbReference type="EMBL" id="JABWRJ010000030">
    <property type="protein sequence ID" value="MBC3448010.1"/>
    <property type="molecule type" value="Genomic_DNA"/>
</dbReference>
<dbReference type="Gene3D" id="3.10.50.40">
    <property type="match status" value="1"/>
</dbReference>
<evidence type="ECO:0000256" key="1">
    <source>
        <dbReference type="ARBA" id="ARBA00007656"/>
    </source>
</evidence>
<dbReference type="AlphaFoldDB" id="A0A923GBV7"/>
<reference evidence="4" key="1">
    <citation type="journal article" date="2020" name="Microorganisms">
        <title>Reliable Identification of Environmental Pseudomonas Isolates Using the rpoD Gene.</title>
        <authorList>
            <consortium name="The Broad Institute Genome Sequencing Platform"/>
            <person name="Girard L."/>
            <person name="Lood C."/>
            <person name="Rokni-Zadeh H."/>
            <person name="van Noort V."/>
            <person name="Lavigne R."/>
            <person name="De Mot R."/>
        </authorList>
    </citation>
    <scope>NUCLEOTIDE SEQUENCE</scope>
    <source>
        <strain evidence="4">BW13M1</strain>
    </source>
</reference>
<dbReference type="PANTHER" id="PTHR47245">
    <property type="entry name" value="PEPTIDYLPROLYL ISOMERASE"/>
    <property type="match status" value="1"/>
</dbReference>
<protein>
    <submittedName>
        <fullName evidence="4">Peptidylprolyl isomerase</fullName>
    </submittedName>
</protein>
<dbReference type="InterPro" id="IPR046357">
    <property type="entry name" value="PPIase_dom_sf"/>
</dbReference>
<dbReference type="Pfam" id="PF00639">
    <property type="entry name" value="Rotamase"/>
    <property type="match status" value="1"/>
</dbReference>
<comment type="similarity">
    <text evidence="1">Belongs to the PpiC/parvulin rotamase family.</text>
</comment>
<evidence type="ECO:0000313" key="4">
    <source>
        <dbReference type="EMBL" id="MBC3448010.1"/>
    </source>
</evidence>
<dbReference type="RefSeq" id="WP_186734429.1">
    <property type="nucleotide sequence ID" value="NZ_JABWRJ020000001.1"/>
</dbReference>
<feature type="domain" description="PpiC" evidence="3">
    <location>
        <begin position="161"/>
        <end position="261"/>
    </location>
</feature>
<keyword evidence="2 4" id="KW-0413">Isomerase</keyword>
<evidence type="ECO:0000256" key="2">
    <source>
        <dbReference type="PROSITE-ProRule" id="PRU00278"/>
    </source>
</evidence>
<sequence length="319" mass="34124">MTARTFWAGAGALAIVAVAVALALRPGDEPVAAARPASPAALVAADNGPVLARLGEQQVGSGELKALFAQLPEEARASLRGDRPALEAWIRARLAEKALYQQAEAQGWLQRPEIQVQTRAATEQIVLRDYLNSVSKVPDDYPGEAELKQAYEAGKAGLQLPVRYRLSQIFLRVENPRDDEAVRKQAQALAKQAQAADADFAALAREHSQDAGTAAAGGDTGLQALAQLLPEVRGVVPKLKVGTVSEPVQSAAGYHIIKLVEQQPTRAATFEEVAPRLRELLRAQRQEQVAKAYVEGMFDTATLSIDGAALNQVLESSSR</sequence>
<reference evidence="4" key="2">
    <citation type="submission" date="2020-07" db="EMBL/GenBank/DDBJ databases">
        <authorList>
            <person name="Lood C."/>
            <person name="Girard L."/>
        </authorList>
    </citation>
    <scope>NUCLEOTIDE SEQUENCE</scope>
    <source>
        <strain evidence="4">BW13M1</strain>
    </source>
</reference>
<dbReference type="GO" id="GO:0003755">
    <property type="term" value="F:peptidyl-prolyl cis-trans isomerase activity"/>
    <property type="evidence" value="ECO:0007669"/>
    <property type="project" value="UniProtKB-KW"/>
</dbReference>
<dbReference type="PANTHER" id="PTHR47245:SF3">
    <property type="entry name" value="PEPTIDYL-PROLYL CIS-TRANS ISOMERASE, PPIC-TYPE-RELATED"/>
    <property type="match status" value="1"/>
</dbReference>